<dbReference type="Proteomes" id="UP000017142">
    <property type="component" value="Unassembled WGS sequence"/>
</dbReference>
<evidence type="ECO:0000313" key="1">
    <source>
        <dbReference type="EMBL" id="ERO58337.1"/>
    </source>
</evidence>
<dbReference type="AlphaFoldDB" id="A0AAV3KBL5"/>
<accession>A0AAV3KBL5</accession>
<dbReference type="RefSeq" id="WP_022632966.1">
    <property type="nucleotide sequence ID" value="NZ_AMWE01000002.1"/>
</dbReference>
<reference evidence="2" key="1">
    <citation type="journal article" date="2013" name="Diversity">
        <title>Genome Sequence of Dickeya solani, a New soft Rot Pathogen of Potato, Suggests its Emergence May Be Related to a Novel Combination of Non-Ribosomal Peptide/Polyketide Synthetase Clusters.</title>
        <authorList>
            <person name="Garlant L."/>
            <person name="Koskinen P."/>
            <person name="Rouhiainen L."/>
            <person name="Laine P."/>
            <person name="Paulin L."/>
            <person name="Auvinen P."/>
            <person name="Holm L."/>
            <person name="Pirhonen M."/>
        </authorList>
    </citation>
    <scope>NUCLEOTIDE SEQUENCE [LARGE SCALE GENOMIC DNA]</scope>
    <source>
        <strain evidence="2">D s0432-1</strain>
    </source>
</reference>
<dbReference type="GeneID" id="43520222"/>
<sequence>MQRISNGISSIIMLFCLLPWQVTLANTVHFPDDVKLPDDVQRFLNNAEECQYLSGEWDSSLPKSRQREIEREVNKYCKPAKKQQNELRHKYKGNRQIEDKLSEFDF</sequence>
<dbReference type="EMBL" id="AMWE01000002">
    <property type="protein sequence ID" value="ERO58337.1"/>
    <property type="molecule type" value="Genomic_DNA"/>
</dbReference>
<evidence type="ECO:0008006" key="3">
    <source>
        <dbReference type="Google" id="ProtNLM"/>
    </source>
</evidence>
<comment type="caution">
    <text evidence="1">The sequence shown here is derived from an EMBL/GenBank/DDBJ whole genome shotgun (WGS) entry which is preliminary data.</text>
</comment>
<evidence type="ECO:0000313" key="2">
    <source>
        <dbReference type="Proteomes" id="UP000017142"/>
    </source>
</evidence>
<gene>
    <name evidence="1" type="ORF">A544_1513</name>
</gene>
<name>A0AAV3KBL5_9GAMM</name>
<proteinExistence type="predicted"/>
<protein>
    <recommendedName>
        <fullName evidence="3">Secreted protein</fullName>
    </recommendedName>
</protein>
<organism evidence="1 2">
    <name type="scientific">Dickeya solani D s0432-1</name>
    <dbReference type="NCBI Taxonomy" id="1231725"/>
    <lineage>
        <taxon>Bacteria</taxon>
        <taxon>Pseudomonadati</taxon>
        <taxon>Pseudomonadota</taxon>
        <taxon>Gammaproteobacteria</taxon>
        <taxon>Enterobacterales</taxon>
        <taxon>Pectobacteriaceae</taxon>
        <taxon>Dickeya</taxon>
    </lineage>
</organism>